<comment type="subcellular location">
    <subcellularLocation>
        <location evidence="1">Cell membrane</location>
        <topology evidence="1">Multi-pass membrane protein</topology>
    </subcellularLocation>
</comment>
<protein>
    <submittedName>
        <fullName evidence="8">Cytochrome b/b6 domain-containing protein</fullName>
    </submittedName>
</protein>
<feature type="transmembrane region" description="Helical" evidence="6">
    <location>
        <begin position="45"/>
        <end position="63"/>
    </location>
</feature>
<dbReference type="PANTHER" id="PTHR30485">
    <property type="entry name" value="NI/FE-HYDROGENASE 1 B-TYPE CYTOCHROME SUBUNIT"/>
    <property type="match status" value="1"/>
</dbReference>
<keyword evidence="9" id="KW-1185">Reference proteome</keyword>
<dbReference type="Gene3D" id="1.20.950.20">
    <property type="entry name" value="Transmembrane di-heme cytochromes, Chain C"/>
    <property type="match status" value="1"/>
</dbReference>
<dbReference type="GO" id="GO:0009055">
    <property type="term" value="F:electron transfer activity"/>
    <property type="evidence" value="ECO:0007669"/>
    <property type="project" value="InterPro"/>
</dbReference>
<keyword evidence="3 6" id="KW-0812">Transmembrane</keyword>
<dbReference type="InterPro" id="IPR011577">
    <property type="entry name" value="Cyt_b561_bac/Ni-Hgenase"/>
</dbReference>
<dbReference type="GO" id="GO:0005886">
    <property type="term" value="C:plasma membrane"/>
    <property type="evidence" value="ECO:0007669"/>
    <property type="project" value="UniProtKB-SubCell"/>
</dbReference>
<evidence type="ECO:0000256" key="5">
    <source>
        <dbReference type="ARBA" id="ARBA00023136"/>
    </source>
</evidence>
<evidence type="ECO:0000256" key="3">
    <source>
        <dbReference type="ARBA" id="ARBA00022692"/>
    </source>
</evidence>
<dbReference type="SUPFAM" id="SSF81342">
    <property type="entry name" value="Transmembrane di-heme cytochromes"/>
    <property type="match status" value="1"/>
</dbReference>
<feature type="domain" description="Cytochrome b561 bacterial/Ni-hydrogenase" evidence="7">
    <location>
        <begin position="13"/>
        <end position="174"/>
    </location>
</feature>
<evidence type="ECO:0000256" key="2">
    <source>
        <dbReference type="ARBA" id="ARBA00022475"/>
    </source>
</evidence>
<evidence type="ECO:0000313" key="9">
    <source>
        <dbReference type="Proteomes" id="UP001056890"/>
    </source>
</evidence>
<dbReference type="InterPro" id="IPR051542">
    <property type="entry name" value="Hydrogenase_cytochrome"/>
</dbReference>
<feature type="transmembrane region" description="Helical" evidence="6">
    <location>
        <begin position="140"/>
        <end position="159"/>
    </location>
</feature>
<accession>A0AAE9SDC3</accession>
<dbReference type="PANTHER" id="PTHR30485:SF2">
    <property type="entry name" value="BLL0597 PROTEIN"/>
    <property type="match status" value="1"/>
</dbReference>
<evidence type="ECO:0000256" key="1">
    <source>
        <dbReference type="ARBA" id="ARBA00004651"/>
    </source>
</evidence>
<keyword evidence="2" id="KW-1003">Cell membrane</keyword>
<feature type="transmembrane region" description="Helical" evidence="6">
    <location>
        <begin position="20"/>
        <end position="39"/>
    </location>
</feature>
<evidence type="ECO:0000256" key="6">
    <source>
        <dbReference type="SAM" id="Phobius"/>
    </source>
</evidence>
<gene>
    <name evidence="8" type="ORF">NHF51_08945</name>
</gene>
<dbReference type="AlphaFoldDB" id="A0AAE9SDC3"/>
<reference evidence="8" key="1">
    <citation type="submission" date="2022-06" db="EMBL/GenBank/DDBJ databases">
        <title>Complete Genome of Aeromonas sp. Strain SOD01 Isolated from an Urban Freshwater Stream.</title>
        <authorList>
            <person name="Williams L.E."/>
            <person name="Brysgel T."/>
            <person name="Capestro E.M."/>
            <person name="Foltz G.V."/>
            <person name="Gardner A.E."/>
            <person name="Ingrassia J."/>
            <person name="Peterson E."/>
            <person name="Arruda J."/>
            <person name="Flaherty I."/>
            <person name="Hunt M."/>
            <person name="Pappas G."/>
            <person name="Ramsaran S."/>
            <person name="Rocha M."/>
        </authorList>
    </citation>
    <scope>NUCLEOTIDE SEQUENCE</scope>
    <source>
        <strain evidence="8">SOD01</strain>
    </source>
</reference>
<sequence length="188" mass="21442">MEKAMESGKAIRVWDPLIRVFHWATVLLCVLNLFILEEGERNHRYVGYALTGLLVLRILWGFVSSDYARFAQWFPTPARITRYLQATLQGKHPYYAGHNPLGALMILLLLTCLVGTAVTGIMTGYEQLFNEDLMEELHELFAKALQMAIFIHVLAVIVLDRLTRGDLIRAMLTGKKRVPAETEVIDKR</sequence>
<evidence type="ECO:0000313" key="8">
    <source>
        <dbReference type="EMBL" id="USV59243.1"/>
    </source>
</evidence>
<organism evidence="8 9">
    <name type="scientific">Aeromonas encheleia</name>
    <dbReference type="NCBI Taxonomy" id="73010"/>
    <lineage>
        <taxon>Bacteria</taxon>
        <taxon>Pseudomonadati</taxon>
        <taxon>Pseudomonadota</taxon>
        <taxon>Gammaproteobacteria</taxon>
        <taxon>Aeromonadales</taxon>
        <taxon>Aeromonadaceae</taxon>
        <taxon>Aeromonas</taxon>
    </lineage>
</organism>
<dbReference type="Pfam" id="PF01292">
    <property type="entry name" value="Ni_hydr_CYTB"/>
    <property type="match status" value="1"/>
</dbReference>
<dbReference type="InterPro" id="IPR016174">
    <property type="entry name" value="Di-haem_cyt_TM"/>
</dbReference>
<dbReference type="GO" id="GO:0022904">
    <property type="term" value="P:respiratory electron transport chain"/>
    <property type="evidence" value="ECO:0007669"/>
    <property type="project" value="InterPro"/>
</dbReference>
<evidence type="ECO:0000259" key="7">
    <source>
        <dbReference type="Pfam" id="PF01292"/>
    </source>
</evidence>
<feature type="transmembrane region" description="Helical" evidence="6">
    <location>
        <begin position="101"/>
        <end position="125"/>
    </location>
</feature>
<dbReference type="Proteomes" id="UP001056890">
    <property type="component" value="Chromosome"/>
</dbReference>
<keyword evidence="4 6" id="KW-1133">Transmembrane helix</keyword>
<keyword evidence="5 6" id="KW-0472">Membrane</keyword>
<name>A0AAE9SDC3_9GAMM</name>
<evidence type="ECO:0000256" key="4">
    <source>
        <dbReference type="ARBA" id="ARBA00022989"/>
    </source>
</evidence>
<dbReference type="EMBL" id="CP099717">
    <property type="protein sequence ID" value="USV59243.1"/>
    <property type="molecule type" value="Genomic_DNA"/>
</dbReference>
<dbReference type="GO" id="GO:0020037">
    <property type="term" value="F:heme binding"/>
    <property type="evidence" value="ECO:0007669"/>
    <property type="project" value="TreeGrafter"/>
</dbReference>
<proteinExistence type="predicted"/>